<comment type="pathway">
    <text evidence="3 18">Phospholipid metabolism; CDP-diacylglycerol biosynthesis; CDP-diacylglycerol from sn-glycerol 3-phosphate: step 3/3.</text>
</comment>
<dbReference type="EMBL" id="BAMD01000002">
    <property type="protein sequence ID" value="GAF01663.1"/>
    <property type="molecule type" value="Genomic_DNA"/>
</dbReference>
<feature type="transmembrane region" description="Helical" evidence="19">
    <location>
        <begin position="81"/>
        <end position="100"/>
    </location>
</feature>
<dbReference type="PANTHER" id="PTHR46382:SF1">
    <property type="entry name" value="PHOSPHATIDATE CYTIDYLYLTRANSFERASE"/>
    <property type="match status" value="1"/>
</dbReference>
<feature type="transmembrane region" description="Helical" evidence="19">
    <location>
        <begin position="180"/>
        <end position="199"/>
    </location>
</feature>
<keyword evidence="16" id="KW-0594">Phospholipid biosynthesis</keyword>
<evidence type="ECO:0000256" key="7">
    <source>
        <dbReference type="ARBA" id="ARBA00019373"/>
    </source>
</evidence>
<feature type="transmembrane region" description="Helical" evidence="19">
    <location>
        <begin position="139"/>
        <end position="159"/>
    </location>
</feature>
<comment type="catalytic activity">
    <reaction evidence="1 18">
        <text>a 1,2-diacyl-sn-glycero-3-phosphate + CTP + H(+) = a CDP-1,2-diacyl-sn-glycerol + diphosphate</text>
        <dbReference type="Rhea" id="RHEA:16229"/>
        <dbReference type="ChEBI" id="CHEBI:15378"/>
        <dbReference type="ChEBI" id="CHEBI:33019"/>
        <dbReference type="ChEBI" id="CHEBI:37563"/>
        <dbReference type="ChEBI" id="CHEBI:58332"/>
        <dbReference type="ChEBI" id="CHEBI:58608"/>
        <dbReference type="EC" id="2.7.7.41"/>
    </reaction>
</comment>
<dbReference type="EC" id="2.7.7.41" evidence="6 18"/>
<keyword evidence="9" id="KW-0444">Lipid biosynthesis</keyword>
<comment type="pathway">
    <text evidence="4">Lipid metabolism.</text>
</comment>
<comment type="subcellular location">
    <subcellularLocation>
        <location evidence="2">Cell membrane</location>
        <topology evidence="2">Multi-pass membrane protein</topology>
    </subcellularLocation>
</comment>
<reference evidence="20 21" key="1">
    <citation type="journal article" date="2014" name="Genome Announc.">
        <title>Draft Genome Sequence of Cytophaga fermentans JCM 21142T, a Facultative Anaerobe Isolated from Marine Mud.</title>
        <authorList>
            <person name="Starns D."/>
            <person name="Oshima K."/>
            <person name="Suda W."/>
            <person name="Iino T."/>
            <person name="Yuki M."/>
            <person name="Inoue J."/>
            <person name="Kitamura K."/>
            <person name="Iida T."/>
            <person name="Darby A."/>
            <person name="Hattori M."/>
            <person name="Ohkuma M."/>
        </authorList>
    </citation>
    <scope>NUCLEOTIDE SEQUENCE [LARGE SCALE GENOMIC DNA]</scope>
    <source>
        <strain evidence="20 21">JCM 21142</strain>
    </source>
</reference>
<keyword evidence="10 18" id="KW-0808">Transferase</keyword>
<organism evidence="20 21">
    <name type="scientific">Saccharicrinis fermentans DSM 9555 = JCM 21142</name>
    <dbReference type="NCBI Taxonomy" id="869213"/>
    <lineage>
        <taxon>Bacteria</taxon>
        <taxon>Pseudomonadati</taxon>
        <taxon>Bacteroidota</taxon>
        <taxon>Bacteroidia</taxon>
        <taxon>Marinilabiliales</taxon>
        <taxon>Marinilabiliaceae</taxon>
        <taxon>Saccharicrinis</taxon>
    </lineage>
</organism>
<keyword evidence="21" id="KW-1185">Reference proteome</keyword>
<evidence type="ECO:0000256" key="16">
    <source>
        <dbReference type="ARBA" id="ARBA00023209"/>
    </source>
</evidence>
<feature type="transmembrane region" description="Helical" evidence="19">
    <location>
        <begin position="7"/>
        <end position="24"/>
    </location>
</feature>
<dbReference type="Proteomes" id="UP000019402">
    <property type="component" value="Unassembled WGS sequence"/>
</dbReference>
<dbReference type="Pfam" id="PF01148">
    <property type="entry name" value="CTP_transf_1"/>
    <property type="match status" value="1"/>
</dbReference>
<evidence type="ECO:0000256" key="5">
    <source>
        <dbReference type="ARBA" id="ARBA00010185"/>
    </source>
</evidence>
<dbReference type="eggNOG" id="COG4589">
    <property type="taxonomic scope" value="Bacteria"/>
</dbReference>
<evidence type="ECO:0000313" key="20">
    <source>
        <dbReference type="EMBL" id="GAF01663.1"/>
    </source>
</evidence>
<name>W7Y2A0_9BACT</name>
<dbReference type="GO" id="GO:0016024">
    <property type="term" value="P:CDP-diacylglycerol biosynthetic process"/>
    <property type="evidence" value="ECO:0007669"/>
    <property type="project" value="UniProtKB-UniPathway"/>
</dbReference>
<keyword evidence="14" id="KW-0443">Lipid metabolism</keyword>
<dbReference type="InterPro" id="IPR000374">
    <property type="entry name" value="PC_trans"/>
</dbReference>
<evidence type="ECO:0000256" key="10">
    <source>
        <dbReference type="ARBA" id="ARBA00022679"/>
    </source>
</evidence>
<comment type="caution">
    <text evidence="20">The sequence shown here is derived from an EMBL/GenBank/DDBJ whole genome shotgun (WGS) entry which is preliminary data.</text>
</comment>
<dbReference type="STRING" id="869213.GCA_000517085_03221"/>
<keyword evidence="12 18" id="KW-0548">Nucleotidyltransferase</keyword>
<evidence type="ECO:0000256" key="3">
    <source>
        <dbReference type="ARBA" id="ARBA00005119"/>
    </source>
</evidence>
<keyword evidence="13 19" id="KW-1133">Transmembrane helix</keyword>
<evidence type="ECO:0000256" key="14">
    <source>
        <dbReference type="ARBA" id="ARBA00023098"/>
    </source>
</evidence>
<keyword evidence="11 18" id="KW-0812">Transmembrane</keyword>
<evidence type="ECO:0000256" key="6">
    <source>
        <dbReference type="ARBA" id="ARBA00012487"/>
    </source>
</evidence>
<dbReference type="GO" id="GO:0004605">
    <property type="term" value="F:phosphatidate cytidylyltransferase activity"/>
    <property type="evidence" value="ECO:0007669"/>
    <property type="project" value="UniProtKB-EC"/>
</dbReference>
<dbReference type="AlphaFoldDB" id="W7Y2A0"/>
<dbReference type="OrthoDB" id="9799199at2"/>
<dbReference type="PROSITE" id="PS01315">
    <property type="entry name" value="CDS"/>
    <property type="match status" value="1"/>
</dbReference>
<feature type="transmembrane region" description="Helical" evidence="19">
    <location>
        <begin position="55"/>
        <end position="75"/>
    </location>
</feature>
<dbReference type="UniPathway" id="UPA00557">
    <property type="reaction ID" value="UER00614"/>
</dbReference>
<dbReference type="GO" id="GO:0005886">
    <property type="term" value="C:plasma membrane"/>
    <property type="evidence" value="ECO:0007669"/>
    <property type="project" value="UniProtKB-SubCell"/>
</dbReference>
<keyword evidence="8" id="KW-1003">Cell membrane</keyword>
<protein>
    <recommendedName>
        <fullName evidence="7 18">Phosphatidate cytidylyltransferase</fullName>
        <ecNumber evidence="6 18">2.7.7.41</ecNumber>
    </recommendedName>
</protein>
<evidence type="ECO:0000256" key="4">
    <source>
        <dbReference type="ARBA" id="ARBA00005189"/>
    </source>
</evidence>
<dbReference type="RefSeq" id="WP_027472669.1">
    <property type="nucleotide sequence ID" value="NZ_BAMD01000002.1"/>
</dbReference>
<sequence length="270" mass="29904">MNNFWQRVLTGILFVIVVAGGIFYHPFSFFAVFFLVVIAGIYELNGLLEAAQIKTNFLSALSIGVFVYVATFLTQSGISDFAVFYLLIPIVLLVFIKELFDMDDKPLERIGSSLLCAVYIGVPLAMLNSLAFVKGIYHFELPLAVFILVWINDTGAYLSGVSIGKHKFFERISPKKTWEGTVGGFLLTLMGGYVISLFWKDLNVVQWITLGGIVSIMAVLGDLIESLFKRSIGIKDSGNIFPGHGGVLDRFDAVIFAIPMAVFYIEVIVR</sequence>
<evidence type="ECO:0000256" key="18">
    <source>
        <dbReference type="RuleBase" id="RU003938"/>
    </source>
</evidence>
<evidence type="ECO:0000256" key="8">
    <source>
        <dbReference type="ARBA" id="ARBA00022475"/>
    </source>
</evidence>
<feature type="transmembrane region" description="Helical" evidence="19">
    <location>
        <begin position="30"/>
        <end position="48"/>
    </location>
</feature>
<evidence type="ECO:0000256" key="11">
    <source>
        <dbReference type="ARBA" id="ARBA00022692"/>
    </source>
</evidence>
<keyword evidence="15 19" id="KW-0472">Membrane</keyword>
<evidence type="ECO:0000256" key="1">
    <source>
        <dbReference type="ARBA" id="ARBA00001698"/>
    </source>
</evidence>
<comment type="similarity">
    <text evidence="5 18">Belongs to the CDS family.</text>
</comment>
<evidence type="ECO:0000313" key="21">
    <source>
        <dbReference type="Proteomes" id="UP000019402"/>
    </source>
</evidence>
<feature type="transmembrane region" description="Helical" evidence="19">
    <location>
        <begin position="112"/>
        <end position="133"/>
    </location>
</feature>
<keyword evidence="17" id="KW-1208">Phospholipid metabolism</keyword>
<evidence type="ECO:0000256" key="19">
    <source>
        <dbReference type="SAM" id="Phobius"/>
    </source>
</evidence>
<accession>W7Y2A0</accession>
<gene>
    <name evidence="20" type="ORF">JCM21142_277</name>
</gene>
<proteinExistence type="inferred from homology"/>
<evidence type="ECO:0000256" key="13">
    <source>
        <dbReference type="ARBA" id="ARBA00022989"/>
    </source>
</evidence>
<dbReference type="PANTHER" id="PTHR46382">
    <property type="entry name" value="PHOSPHATIDATE CYTIDYLYLTRANSFERASE"/>
    <property type="match status" value="1"/>
</dbReference>
<evidence type="ECO:0000256" key="2">
    <source>
        <dbReference type="ARBA" id="ARBA00004651"/>
    </source>
</evidence>
<evidence type="ECO:0000256" key="15">
    <source>
        <dbReference type="ARBA" id="ARBA00023136"/>
    </source>
</evidence>
<evidence type="ECO:0000256" key="17">
    <source>
        <dbReference type="ARBA" id="ARBA00023264"/>
    </source>
</evidence>
<evidence type="ECO:0000256" key="9">
    <source>
        <dbReference type="ARBA" id="ARBA00022516"/>
    </source>
</evidence>
<evidence type="ECO:0000256" key="12">
    <source>
        <dbReference type="ARBA" id="ARBA00022695"/>
    </source>
</evidence>
<feature type="transmembrane region" description="Helical" evidence="19">
    <location>
        <begin position="205"/>
        <end position="224"/>
    </location>
</feature>